<proteinExistence type="predicted"/>
<accession>A0ABP5AIZ0</accession>
<sequence>MTLTAKTCACGGSMIPSRNPALRICTHCDMPAIHKASTCESCRRLKLTR</sequence>
<protein>
    <submittedName>
        <fullName evidence="1">Uncharacterized protein</fullName>
    </submittedName>
</protein>
<organism evidence="1 2">
    <name type="scientific">Microbacterium aoyamense</name>
    <dbReference type="NCBI Taxonomy" id="344166"/>
    <lineage>
        <taxon>Bacteria</taxon>
        <taxon>Bacillati</taxon>
        <taxon>Actinomycetota</taxon>
        <taxon>Actinomycetes</taxon>
        <taxon>Micrococcales</taxon>
        <taxon>Microbacteriaceae</taxon>
        <taxon>Microbacterium</taxon>
    </lineage>
</organism>
<gene>
    <name evidence="1" type="ORF">GCM10009775_04550</name>
</gene>
<keyword evidence="2" id="KW-1185">Reference proteome</keyword>
<dbReference type="EMBL" id="BAAAOF010000002">
    <property type="protein sequence ID" value="GAA1915209.1"/>
    <property type="molecule type" value="Genomic_DNA"/>
</dbReference>
<dbReference type="RefSeq" id="WP_248144968.1">
    <property type="nucleotide sequence ID" value="NZ_BAAAOF010000002.1"/>
</dbReference>
<comment type="caution">
    <text evidence="1">The sequence shown here is derived from an EMBL/GenBank/DDBJ whole genome shotgun (WGS) entry which is preliminary data.</text>
</comment>
<dbReference type="Proteomes" id="UP001501343">
    <property type="component" value="Unassembled WGS sequence"/>
</dbReference>
<reference evidence="2" key="1">
    <citation type="journal article" date="2019" name="Int. J. Syst. Evol. Microbiol.">
        <title>The Global Catalogue of Microorganisms (GCM) 10K type strain sequencing project: providing services to taxonomists for standard genome sequencing and annotation.</title>
        <authorList>
            <consortium name="The Broad Institute Genomics Platform"/>
            <consortium name="The Broad Institute Genome Sequencing Center for Infectious Disease"/>
            <person name="Wu L."/>
            <person name="Ma J."/>
        </authorList>
    </citation>
    <scope>NUCLEOTIDE SEQUENCE [LARGE SCALE GENOMIC DNA]</scope>
    <source>
        <strain evidence="2">JCM 14900</strain>
    </source>
</reference>
<evidence type="ECO:0000313" key="2">
    <source>
        <dbReference type="Proteomes" id="UP001501343"/>
    </source>
</evidence>
<name>A0ABP5AIZ0_9MICO</name>
<evidence type="ECO:0000313" key="1">
    <source>
        <dbReference type="EMBL" id="GAA1915209.1"/>
    </source>
</evidence>